<dbReference type="AlphaFoldDB" id="A0A3A9JZ96"/>
<gene>
    <name evidence="2" type="ORF">CR203_18265</name>
</gene>
<organism evidence="2 3">
    <name type="scientific">Salipaludibacillus neizhouensis</name>
    <dbReference type="NCBI Taxonomy" id="885475"/>
    <lineage>
        <taxon>Bacteria</taxon>
        <taxon>Bacillati</taxon>
        <taxon>Bacillota</taxon>
        <taxon>Bacilli</taxon>
        <taxon>Bacillales</taxon>
        <taxon>Bacillaceae</taxon>
    </lineage>
</organism>
<dbReference type="OrthoDB" id="7058238at2"/>
<accession>A0A3A9JZ96</accession>
<name>A0A3A9JZ96_9BACI</name>
<protein>
    <recommendedName>
        <fullName evidence="1">DUF4435 domain-containing protein</fullName>
    </recommendedName>
</protein>
<reference evidence="2 3" key="1">
    <citation type="submission" date="2017-10" db="EMBL/GenBank/DDBJ databases">
        <title>Bacillus sp. nov., a halophilic bacterium isolated from a Keqin Lake.</title>
        <authorList>
            <person name="Wang H."/>
        </authorList>
    </citation>
    <scope>NUCLEOTIDE SEQUENCE [LARGE SCALE GENOMIC DNA]</scope>
    <source>
        <strain evidence="2 3">KCTC 13187</strain>
    </source>
</reference>
<dbReference type="Proteomes" id="UP000281498">
    <property type="component" value="Unassembled WGS sequence"/>
</dbReference>
<comment type="caution">
    <text evidence="2">The sequence shown here is derived from an EMBL/GenBank/DDBJ whole genome shotgun (WGS) entry which is preliminary data.</text>
</comment>
<dbReference type="EMBL" id="PDOE01000011">
    <property type="protein sequence ID" value="RKL65807.1"/>
    <property type="molecule type" value="Genomic_DNA"/>
</dbReference>
<dbReference type="InterPro" id="IPR029492">
    <property type="entry name" value="DUF4435"/>
</dbReference>
<evidence type="ECO:0000313" key="3">
    <source>
        <dbReference type="Proteomes" id="UP000281498"/>
    </source>
</evidence>
<sequence length="308" mass="35856">MFKDMTADRTANAIMQDPTFEGTYLVVEGMKDYKLYTKFLNMGNQVEIKQVGGKDKVQTVIKILNNRGFNKKVGIIDSDFSKLTKNEANVDNLFLTDYHDIEVMMFESPALETAINMYVTTEKLETFLNGIQLRVIILIIAEQIGLLKLAHHIHNLGLAFKPEKIDGNALKYKDFIDDRTLKFRGREKLIKAVCNYSFNRGNSVAEANFIEEKIDELLKNKYDLLQLVNGHDLSNIVFYLLKKVLRSQNKSLYDYNSIEDSFIMSYEARYWIKTQLFKNIYDWAELNDSNLLKEDIKDLYIKMFPEEV</sequence>
<dbReference type="RefSeq" id="WP_110937931.1">
    <property type="nucleotide sequence ID" value="NZ_KZ614147.1"/>
</dbReference>
<evidence type="ECO:0000313" key="2">
    <source>
        <dbReference type="EMBL" id="RKL65807.1"/>
    </source>
</evidence>
<dbReference type="Pfam" id="PF14491">
    <property type="entry name" value="DUF4435"/>
    <property type="match status" value="1"/>
</dbReference>
<evidence type="ECO:0000259" key="1">
    <source>
        <dbReference type="Pfam" id="PF14491"/>
    </source>
</evidence>
<feature type="domain" description="DUF4435" evidence="1">
    <location>
        <begin position="26"/>
        <end position="250"/>
    </location>
</feature>
<proteinExistence type="predicted"/>
<keyword evidence="3" id="KW-1185">Reference proteome</keyword>